<dbReference type="AlphaFoldDB" id="A0A7K1YB96"/>
<gene>
    <name evidence="1" type="ORF">GS399_10090</name>
</gene>
<proteinExistence type="predicted"/>
<keyword evidence="2" id="KW-1185">Reference proteome</keyword>
<dbReference type="RefSeq" id="WP_160844497.1">
    <property type="nucleotide sequence ID" value="NZ_WVHT01000004.1"/>
</dbReference>
<accession>A0A7K1YB96</accession>
<reference evidence="1 2" key="1">
    <citation type="submission" date="2019-11" db="EMBL/GenBank/DDBJ databases">
        <title>Pedobacter sp. HMF7647 Genome sequencing and assembly.</title>
        <authorList>
            <person name="Kang H."/>
            <person name="Kim H."/>
            <person name="Joh K."/>
        </authorList>
    </citation>
    <scope>NUCLEOTIDE SEQUENCE [LARGE SCALE GENOMIC DNA]</scope>
    <source>
        <strain evidence="1 2">HMF7647</strain>
    </source>
</reference>
<evidence type="ECO:0000313" key="1">
    <source>
        <dbReference type="EMBL" id="MXV51318.1"/>
    </source>
</evidence>
<sequence>MDIIQNKLNSAEPEFIRYNDGEVLVADGITEHQGINIELEWLVAAVETARISYKHFHYKLDLMQEKLRDVAI</sequence>
<organism evidence="1 2">
    <name type="scientific">Hufsiella arboris</name>
    <dbReference type="NCBI Taxonomy" id="2695275"/>
    <lineage>
        <taxon>Bacteria</taxon>
        <taxon>Pseudomonadati</taxon>
        <taxon>Bacteroidota</taxon>
        <taxon>Sphingobacteriia</taxon>
        <taxon>Sphingobacteriales</taxon>
        <taxon>Sphingobacteriaceae</taxon>
        <taxon>Hufsiella</taxon>
    </lineage>
</organism>
<dbReference type="Proteomes" id="UP000466586">
    <property type="component" value="Unassembled WGS sequence"/>
</dbReference>
<protein>
    <submittedName>
        <fullName evidence="1">Uncharacterized protein</fullName>
    </submittedName>
</protein>
<evidence type="ECO:0000313" key="2">
    <source>
        <dbReference type="Proteomes" id="UP000466586"/>
    </source>
</evidence>
<name>A0A7K1YB96_9SPHI</name>
<comment type="caution">
    <text evidence="1">The sequence shown here is derived from an EMBL/GenBank/DDBJ whole genome shotgun (WGS) entry which is preliminary data.</text>
</comment>
<dbReference type="EMBL" id="WVHT01000004">
    <property type="protein sequence ID" value="MXV51318.1"/>
    <property type="molecule type" value="Genomic_DNA"/>
</dbReference>